<feature type="binding site" evidence="5">
    <location>
        <position position="463"/>
    </location>
    <ligand>
        <name>Mg(2+)</name>
        <dbReference type="ChEBI" id="CHEBI:18420"/>
    </ligand>
</feature>
<evidence type="ECO:0000256" key="2">
    <source>
        <dbReference type="ARBA" id="ARBA00022448"/>
    </source>
</evidence>
<dbReference type="GO" id="GO:0005886">
    <property type="term" value="C:plasma membrane"/>
    <property type="evidence" value="ECO:0007669"/>
    <property type="project" value="UniProtKB-SubCell"/>
</dbReference>
<sequence>MVEYQEVSLENLRSEAHRLYRQQDGRLVTMIGTDEREKDGYFRLYYVFSLPAEQRHLALVARANPEQPEFPALTPVLPAAHWYEREVQDLLGLTPLEHPDPRPLVLHEMWPEGVYPLRKDYNGWRPSHHHPGRQHPFPRIDEPGVFEVPVGPIHAGIIEPGHFRFSVNGEYIHHLEPRLFYTHRGLEKLAEGKTVEWGLALAERICAVCAFSHSVAYSQAVEKMSGTDVPLRAQFIRTILVELERLYNHIGDLSNLCAGTGLAFGVSQLARLKERLLQLNEALTGNRYLRDFNALGGVKQDWDQATINLIAQTVTEVFEEYEKIIAIIDNHDFHLERLANTGILSTVVAQNLGAVGVAARAAGVDRDVRRDHPHLAYSSLPLEVPVLSKGDVEARYRIRQAEIEVSVSLIQSALDQLPAGPVRTALAPLPAWGQGLGYAESARGDDYHWLMLDDRGLIYRYRIRSASYCNWPAVAQAVPGNMIPDFPLINKSFELCYSCCDR</sequence>
<protein>
    <submittedName>
        <fullName evidence="8">Ni,Fe-hydrogenase III large subunit</fullName>
    </submittedName>
</protein>
<feature type="domain" description="NADH-quinone oxidoreductase subunit D" evidence="7">
    <location>
        <begin position="270"/>
        <end position="424"/>
    </location>
</feature>
<dbReference type="InterPro" id="IPR001501">
    <property type="entry name" value="Ni-dep_hyd_lsu"/>
</dbReference>
<dbReference type="PROSITE" id="PS00542">
    <property type="entry name" value="COMPLEX1_30K"/>
    <property type="match status" value="1"/>
</dbReference>
<comment type="cofactor">
    <cofactor evidence="5">
        <name>Fe cation</name>
        <dbReference type="ChEBI" id="CHEBI:24875"/>
    </cofactor>
</comment>
<keyword evidence="5" id="KW-0533">Nickel</keyword>
<evidence type="ECO:0000313" key="8">
    <source>
        <dbReference type="EMBL" id="SKA26155.1"/>
    </source>
</evidence>
<feature type="binding site" evidence="5">
    <location>
        <position position="187"/>
    </location>
    <ligand>
        <name>Mg(2+)</name>
        <dbReference type="ChEBI" id="CHEBI:18420"/>
    </ligand>
</feature>
<dbReference type="Pfam" id="PF00329">
    <property type="entry name" value="Complex1_30kDa"/>
    <property type="match status" value="1"/>
</dbReference>
<dbReference type="Pfam" id="PF00374">
    <property type="entry name" value="NiFeSe_Hases"/>
    <property type="match status" value="1"/>
</dbReference>
<feature type="binding site" evidence="5">
    <location>
        <position position="206"/>
    </location>
    <ligand>
        <name>Ni(2+)</name>
        <dbReference type="ChEBI" id="CHEBI:49786"/>
    </ligand>
</feature>
<dbReference type="Gene3D" id="1.10.645.10">
    <property type="entry name" value="Cytochrome-c3 Hydrogenase, chain B"/>
    <property type="match status" value="1"/>
</dbReference>
<dbReference type="GO" id="GO:0016151">
    <property type="term" value="F:nickel cation binding"/>
    <property type="evidence" value="ECO:0007669"/>
    <property type="project" value="InterPro"/>
</dbReference>
<feature type="binding site" evidence="5">
    <location>
        <position position="499"/>
    </location>
    <ligand>
        <name>Fe cation</name>
        <dbReference type="ChEBI" id="CHEBI:24875"/>
    </ligand>
</feature>
<dbReference type="AlphaFoldDB" id="A0A1T4SD97"/>
<keyword evidence="5" id="KW-0479">Metal-binding</keyword>
<dbReference type="EMBL" id="FUXM01000052">
    <property type="protein sequence ID" value="SKA26155.1"/>
    <property type="molecule type" value="Genomic_DNA"/>
</dbReference>
<dbReference type="SUPFAM" id="SSF143243">
    <property type="entry name" value="Nqo5-like"/>
    <property type="match status" value="1"/>
</dbReference>
<dbReference type="InterPro" id="IPR029014">
    <property type="entry name" value="NiFe-Hase_large"/>
</dbReference>
<feature type="domain" description="NADH-quinone oxidoreductase subunit D" evidence="7">
    <location>
        <begin position="433"/>
        <end position="502"/>
    </location>
</feature>
<accession>A0A1T4SD97</accession>
<dbReference type="SUPFAM" id="SSF56762">
    <property type="entry name" value="HydB/Nqo4-like"/>
    <property type="match status" value="1"/>
</dbReference>
<organism evidence="8 9">
    <name type="scientific">Carboxydocella sporoproducens DSM 16521</name>
    <dbReference type="NCBI Taxonomy" id="1121270"/>
    <lineage>
        <taxon>Bacteria</taxon>
        <taxon>Bacillati</taxon>
        <taxon>Bacillota</taxon>
        <taxon>Clostridia</taxon>
        <taxon>Eubacteriales</taxon>
        <taxon>Clostridiales Family XVI. Incertae Sedis</taxon>
        <taxon>Carboxydocella</taxon>
    </lineage>
</organism>
<evidence type="ECO:0000256" key="4">
    <source>
        <dbReference type="ARBA" id="ARBA00023027"/>
    </source>
</evidence>
<keyword evidence="5" id="KW-0408">Iron</keyword>
<dbReference type="Pfam" id="PF00346">
    <property type="entry name" value="Complex1_49kDa"/>
    <property type="match status" value="2"/>
</dbReference>
<feature type="binding site" evidence="5">
    <location>
        <position position="209"/>
    </location>
    <ligand>
        <name>Fe cation</name>
        <dbReference type="ChEBI" id="CHEBI:24875"/>
    </ligand>
</feature>
<dbReference type="GO" id="GO:0008137">
    <property type="term" value="F:NADH dehydrogenase (ubiquinone) activity"/>
    <property type="evidence" value="ECO:0007669"/>
    <property type="project" value="InterPro"/>
</dbReference>
<dbReference type="GO" id="GO:0051287">
    <property type="term" value="F:NAD binding"/>
    <property type="evidence" value="ECO:0007669"/>
    <property type="project" value="InterPro"/>
</dbReference>
<dbReference type="InterPro" id="IPR001135">
    <property type="entry name" value="NADH_Q_OxRdtase_suD"/>
</dbReference>
<dbReference type="RefSeq" id="WP_078666571.1">
    <property type="nucleotide sequence ID" value="NZ_FUXM01000052.1"/>
</dbReference>
<dbReference type="InterPro" id="IPR001268">
    <property type="entry name" value="NADH_UbQ_OxRdtase_30kDa_su"/>
</dbReference>
<feature type="binding site" evidence="5">
    <location>
        <position position="209"/>
    </location>
    <ligand>
        <name>Ni(2+)</name>
        <dbReference type="ChEBI" id="CHEBI:49786"/>
    </ligand>
</feature>
<keyword evidence="2" id="KW-0813">Transport</keyword>
<dbReference type="InterPro" id="IPR020396">
    <property type="entry name" value="NADH_UbQ_OxRdtase_CS"/>
</dbReference>
<dbReference type="PANTHER" id="PTHR43485:SF1">
    <property type="entry name" value="FORMATE HYDROGENLYASE SUBUNIT 5-RELATED"/>
    <property type="match status" value="1"/>
</dbReference>
<dbReference type="OrthoDB" id="9801496at2"/>
<dbReference type="GO" id="GO:0016651">
    <property type="term" value="F:oxidoreductase activity, acting on NAD(P)H"/>
    <property type="evidence" value="ECO:0007669"/>
    <property type="project" value="InterPro"/>
</dbReference>
<dbReference type="PANTHER" id="PTHR43485">
    <property type="entry name" value="HYDROGENASE-4 COMPONENT G"/>
    <property type="match status" value="1"/>
</dbReference>
<evidence type="ECO:0000259" key="7">
    <source>
        <dbReference type="Pfam" id="PF00346"/>
    </source>
</evidence>
<name>A0A1T4SD97_9FIRM</name>
<evidence type="ECO:0000256" key="3">
    <source>
        <dbReference type="ARBA" id="ARBA00023002"/>
    </source>
</evidence>
<proteinExistence type="predicted"/>
<gene>
    <name evidence="8" type="ORF">SAMN02745885_02607</name>
</gene>
<evidence type="ECO:0000259" key="6">
    <source>
        <dbReference type="Pfam" id="PF00329"/>
    </source>
</evidence>
<dbReference type="GO" id="GO:0048038">
    <property type="term" value="F:quinone binding"/>
    <property type="evidence" value="ECO:0007669"/>
    <property type="project" value="InterPro"/>
</dbReference>
<comment type="cofactor">
    <cofactor evidence="5">
        <name>Ni(2+)</name>
        <dbReference type="ChEBI" id="CHEBI:49786"/>
    </cofactor>
</comment>
<keyword evidence="9" id="KW-1185">Reference proteome</keyword>
<feature type="domain" description="NADH:ubiquinone oxidoreductase 30kDa subunit" evidence="6">
    <location>
        <begin position="7"/>
        <end position="122"/>
    </location>
</feature>
<keyword evidence="5" id="KW-0460">Magnesium</keyword>
<evidence type="ECO:0000256" key="5">
    <source>
        <dbReference type="PIRSR" id="PIRSR601501-1"/>
    </source>
</evidence>
<reference evidence="9" key="1">
    <citation type="submission" date="2017-02" db="EMBL/GenBank/DDBJ databases">
        <authorList>
            <person name="Varghese N."/>
            <person name="Submissions S."/>
        </authorList>
    </citation>
    <scope>NUCLEOTIDE SEQUENCE [LARGE SCALE GENOMIC DNA]</scope>
    <source>
        <strain evidence="9">DSM 16521</strain>
    </source>
</reference>
<dbReference type="Gene3D" id="3.30.460.80">
    <property type="entry name" value="NADH:ubiquinone oxidoreductase, 30kDa subunit"/>
    <property type="match status" value="1"/>
</dbReference>
<comment type="subcellular location">
    <subcellularLocation>
        <location evidence="1">Cell membrane</location>
        <topology evidence="1">Peripheral membrane protein</topology>
    </subcellularLocation>
</comment>
<dbReference type="InterPro" id="IPR037232">
    <property type="entry name" value="NADH_quin_OxRdtase_su_C/D-like"/>
</dbReference>
<dbReference type="InterPro" id="IPR052197">
    <property type="entry name" value="ComplexI_49kDa-like"/>
</dbReference>
<evidence type="ECO:0000256" key="1">
    <source>
        <dbReference type="ARBA" id="ARBA00004202"/>
    </source>
</evidence>
<dbReference type="Proteomes" id="UP000189933">
    <property type="component" value="Unassembled WGS sequence"/>
</dbReference>
<feature type="binding site" evidence="5">
    <location>
        <position position="496"/>
    </location>
    <ligand>
        <name>Ni(2+)</name>
        <dbReference type="ChEBI" id="CHEBI:49786"/>
    </ligand>
</feature>
<keyword evidence="3" id="KW-0560">Oxidoreductase</keyword>
<evidence type="ECO:0000313" key="9">
    <source>
        <dbReference type="Proteomes" id="UP000189933"/>
    </source>
</evidence>
<keyword evidence="4" id="KW-0520">NAD</keyword>